<dbReference type="Proteomes" id="UP000284706">
    <property type="component" value="Unassembled WGS sequence"/>
</dbReference>
<sequence length="389" mass="42440">MAVNTHGHMQQGNSSGPSVEIVPLCKERKVQALLSRLGVGLRHLHRTALTSGGYTVVPHGRISTSSSVSVEIFQYFMTTTTTTTLCGFCRISDNSTHPAPYLVPLHLSKGSDKNGRHGSQKFPSEVWPSKALKTTLITTHLKKKKTKPFRPGNKLLDHLIAKDPSFARNNSPTTIEDHPLHEDDAATLDGPALSATSSNTTEEESSVDVDRSDPITVDEMLAERALTLSQYSRLVDSAQESMALQELREARLLKEMSVMDTSLSELDPSTAAHLAIVARDALAAAERLAVAKVLEAKERLEALKDELELAHQRVTQAETQVVVVLDTLSAQEIPISPMPDLVPGLLDPFPPSLKITSFDVRHVMEEVSEDEGRRVMQIGSLPTQEPGEA</sequence>
<dbReference type="OrthoDB" id="3132020at2759"/>
<accession>A0A409W458</accession>
<evidence type="ECO:0000256" key="1">
    <source>
        <dbReference type="SAM" id="Coils"/>
    </source>
</evidence>
<reference evidence="3 4" key="1">
    <citation type="journal article" date="2018" name="Evol. Lett.">
        <title>Horizontal gene cluster transfer increased hallucinogenic mushroom diversity.</title>
        <authorList>
            <person name="Reynolds H.T."/>
            <person name="Vijayakumar V."/>
            <person name="Gluck-Thaler E."/>
            <person name="Korotkin H.B."/>
            <person name="Matheny P.B."/>
            <person name="Slot J.C."/>
        </authorList>
    </citation>
    <scope>NUCLEOTIDE SEQUENCE [LARGE SCALE GENOMIC DNA]</scope>
    <source>
        <strain evidence="3 4">SRW20</strain>
    </source>
</reference>
<evidence type="ECO:0000313" key="4">
    <source>
        <dbReference type="Proteomes" id="UP000284706"/>
    </source>
</evidence>
<feature type="compositionally biased region" description="Basic and acidic residues" evidence="2">
    <location>
        <begin position="175"/>
        <end position="184"/>
    </location>
</feature>
<name>A0A409W458_9AGAR</name>
<proteinExistence type="predicted"/>
<protein>
    <submittedName>
        <fullName evidence="3">Uncharacterized protein</fullName>
    </submittedName>
</protein>
<keyword evidence="1" id="KW-0175">Coiled coil</keyword>
<evidence type="ECO:0000313" key="3">
    <source>
        <dbReference type="EMBL" id="PPQ73281.1"/>
    </source>
</evidence>
<keyword evidence="4" id="KW-1185">Reference proteome</keyword>
<feature type="region of interest" description="Disordered" evidence="2">
    <location>
        <begin position="166"/>
        <end position="214"/>
    </location>
</feature>
<gene>
    <name evidence="3" type="ORF">CVT26_015232</name>
</gene>
<feature type="coiled-coil region" evidence="1">
    <location>
        <begin position="286"/>
        <end position="320"/>
    </location>
</feature>
<dbReference type="EMBL" id="NHYE01005413">
    <property type="protein sequence ID" value="PPQ73281.1"/>
    <property type="molecule type" value="Genomic_DNA"/>
</dbReference>
<organism evidence="3 4">
    <name type="scientific">Gymnopilus dilepis</name>
    <dbReference type="NCBI Taxonomy" id="231916"/>
    <lineage>
        <taxon>Eukaryota</taxon>
        <taxon>Fungi</taxon>
        <taxon>Dikarya</taxon>
        <taxon>Basidiomycota</taxon>
        <taxon>Agaricomycotina</taxon>
        <taxon>Agaricomycetes</taxon>
        <taxon>Agaricomycetidae</taxon>
        <taxon>Agaricales</taxon>
        <taxon>Agaricineae</taxon>
        <taxon>Hymenogastraceae</taxon>
        <taxon>Gymnopilus</taxon>
    </lineage>
</organism>
<evidence type="ECO:0000256" key="2">
    <source>
        <dbReference type="SAM" id="MobiDB-lite"/>
    </source>
</evidence>
<comment type="caution">
    <text evidence="3">The sequence shown here is derived from an EMBL/GenBank/DDBJ whole genome shotgun (WGS) entry which is preliminary data.</text>
</comment>
<dbReference type="AlphaFoldDB" id="A0A409W458"/>
<dbReference type="InParanoid" id="A0A409W458"/>